<proteinExistence type="predicted"/>
<accession>A0A382L6T0</accession>
<evidence type="ECO:0000313" key="1">
    <source>
        <dbReference type="EMBL" id="SVC30611.1"/>
    </source>
</evidence>
<reference evidence="1" key="1">
    <citation type="submission" date="2018-05" db="EMBL/GenBank/DDBJ databases">
        <authorList>
            <person name="Lanie J.A."/>
            <person name="Ng W.-L."/>
            <person name="Kazmierczak K.M."/>
            <person name="Andrzejewski T.M."/>
            <person name="Davidsen T.M."/>
            <person name="Wayne K.J."/>
            <person name="Tettelin H."/>
            <person name="Glass J.I."/>
            <person name="Rusch D."/>
            <person name="Podicherti R."/>
            <person name="Tsui H.-C.T."/>
            <person name="Winkler M.E."/>
        </authorList>
    </citation>
    <scope>NUCLEOTIDE SEQUENCE</scope>
</reference>
<protein>
    <submittedName>
        <fullName evidence="1">Uncharacterized protein</fullName>
    </submittedName>
</protein>
<organism evidence="1">
    <name type="scientific">marine metagenome</name>
    <dbReference type="NCBI Taxonomy" id="408172"/>
    <lineage>
        <taxon>unclassified sequences</taxon>
        <taxon>metagenomes</taxon>
        <taxon>ecological metagenomes</taxon>
    </lineage>
</organism>
<sequence>MNVLLSLTAKIGVRHRLLMPISIYVEERKLADGGNE</sequence>
<gene>
    <name evidence="1" type="ORF">METZ01_LOCUS283465</name>
</gene>
<name>A0A382L6T0_9ZZZZ</name>
<dbReference type="EMBL" id="UINC01084196">
    <property type="protein sequence ID" value="SVC30611.1"/>
    <property type="molecule type" value="Genomic_DNA"/>
</dbReference>
<dbReference type="AlphaFoldDB" id="A0A382L6T0"/>